<keyword evidence="1" id="KW-0547">Nucleotide-binding</keyword>
<keyword evidence="5" id="KW-0808">Transferase</keyword>
<dbReference type="AlphaFoldDB" id="A0A1D1ZL00"/>
<dbReference type="InterPro" id="IPR045274">
    <property type="entry name" value="WAK-like"/>
</dbReference>
<dbReference type="Gene3D" id="1.10.510.10">
    <property type="entry name" value="Transferase(Phosphotransferase) domain 1"/>
    <property type="match status" value="1"/>
</dbReference>
<feature type="non-terminal residue" evidence="5">
    <location>
        <position position="1"/>
    </location>
</feature>
<dbReference type="GO" id="GO:0004674">
    <property type="term" value="F:protein serine/threonine kinase activity"/>
    <property type="evidence" value="ECO:0007669"/>
    <property type="project" value="TreeGrafter"/>
</dbReference>
<dbReference type="Gene3D" id="3.30.200.20">
    <property type="entry name" value="Phosphorylase Kinase, domain 1"/>
    <property type="match status" value="1"/>
</dbReference>
<evidence type="ECO:0000256" key="2">
    <source>
        <dbReference type="ARBA" id="ARBA00022840"/>
    </source>
</evidence>
<name>A0A1D1ZL00_9ARAE</name>
<protein>
    <submittedName>
        <fullName evidence="5">Putative wall-associated receptor kinase-like 13</fullName>
    </submittedName>
</protein>
<evidence type="ECO:0000256" key="3">
    <source>
        <dbReference type="SAM" id="SignalP"/>
    </source>
</evidence>
<feature type="chain" id="PRO_5008901084" evidence="3">
    <location>
        <begin position="22"/>
        <end position="416"/>
    </location>
</feature>
<dbReference type="InterPro" id="IPR001245">
    <property type="entry name" value="Ser-Thr/Tyr_kinase_cat_dom"/>
</dbReference>
<keyword evidence="5" id="KW-0418">Kinase</keyword>
<feature type="signal peptide" evidence="3">
    <location>
        <begin position="1"/>
        <end position="21"/>
    </location>
</feature>
<gene>
    <name evidence="5" type="primary">WAKL13_5</name>
    <name evidence="5" type="ORF">g.111516</name>
</gene>
<dbReference type="Pfam" id="PF07714">
    <property type="entry name" value="PK_Tyr_Ser-Thr"/>
    <property type="match status" value="1"/>
</dbReference>
<dbReference type="SUPFAM" id="SSF56112">
    <property type="entry name" value="Protein kinase-like (PK-like)"/>
    <property type="match status" value="1"/>
</dbReference>
<dbReference type="PROSITE" id="PS50011">
    <property type="entry name" value="PROTEIN_KINASE_DOM"/>
    <property type="match status" value="1"/>
</dbReference>
<evidence type="ECO:0000313" key="5">
    <source>
        <dbReference type="EMBL" id="JAT67415.1"/>
    </source>
</evidence>
<dbReference type="InterPro" id="IPR011009">
    <property type="entry name" value="Kinase-like_dom_sf"/>
</dbReference>
<evidence type="ECO:0000259" key="4">
    <source>
        <dbReference type="PROSITE" id="PS50011"/>
    </source>
</evidence>
<reference evidence="5" key="1">
    <citation type="submission" date="2015-07" db="EMBL/GenBank/DDBJ databases">
        <title>Transcriptome Assembly of Anthurium amnicola.</title>
        <authorList>
            <person name="Suzuki J."/>
        </authorList>
    </citation>
    <scope>NUCLEOTIDE SEQUENCE</scope>
</reference>
<feature type="domain" description="Protein kinase" evidence="4">
    <location>
        <begin position="99"/>
        <end position="416"/>
    </location>
</feature>
<accession>A0A1D1ZL00</accession>
<dbReference type="GO" id="GO:0005524">
    <property type="term" value="F:ATP binding"/>
    <property type="evidence" value="ECO:0007669"/>
    <property type="project" value="UniProtKB-KW"/>
</dbReference>
<feature type="non-terminal residue" evidence="5">
    <location>
        <position position="416"/>
    </location>
</feature>
<proteinExistence type="predicted"/>
<keyword evidence="2" id="KW-0067">ATP-binding</keyword>
<dbReference type="InterPro" id="IPR000719">
    <property type="entry name" value="Prot_kinase_dom"/>
</dbReference>
<sequence>FFFFFLFLWAVLGEISISCFSHPTATPLILDPWGRVVYICTADMWWRPRWMCRNNSARERWNLSRNGEILLRLQVSFSPGQSINPIRMFTLREIQEATNTSIMARGGVSFHAWYKYKWGTLDGRRVAIKDMNPISGVPPRAKLAEVVISEIAILSNIHHRNVVRLVGCCLETPVPLLVHEAITVPDGNLQHHMQLWATKTVETPPLSTRLRIAIDVADALNYIHSFTSRPIVHKDVHAGNILLDEDYNAKLSDFSLSVPIPSGQTHVATDTVTSSYGLIDPEYATTGVVTEKVDVYAFGVLLIELLRGETFGAFLVYRERECGSHFEMLAMWTQVTQEPLVNRVEFTVSEKYLALKEEFLVNLVGDAAAALGDAEGEADHIRAVAELALQCARPTAHERPTMKEVTRQLRRSCVAP</sequence>
<dbReference type="PANTHER" id="PTHR27005:SF466">
    <property type="entry name" value="NON-FUNCTIONAL PSEUDOKINASE ZED1-LIKE"/>
    <property type="match status" value="1"/>
</dbReference>
<dbReference type="PANTHER" id="PTHR27005">
    <property type="entry name" value="WALL-ASSOCIATED RECEPTOR KINASE-LIKE 21"/>
    <property type="match status" value="1"/>
</dbReference>
<dbReference type="GO" id="GO:0005886">
    <property type="term" value="C:plasma membrane"/>
    <property type="evidence" value="ECO:0007669"/>
    <property type="project" value="TreeGrafter"/>
</dbReference>
<organism evidence="5">
    <name type="scientific">Anthurium amnicola</name>
    <dbReference type="NCBI Taxonomy" id="1678845"/>
    <lineage>
        <taxon>Eukaryota</taxon>
        <taxon>Viridiplantae</taxon>
        <taxon>Streptophyta</taxon>
        <taxon>Embryophyta</taxon>
        <taxon>Tracheophyta</taxon>
        <taxon>Spermatophyta</taxon>
        <taxon>Magnoliopsida</taxon>
        <taxon>Liliopsida</taxon>
        <taxon>Araceae</taxon>
        <taxon>Pothoideae</taxon>
        <taxon>Potheae</taxon>
        <taxon>Anthurium</taxon>
    </lineage>
</organism>
<dbReference type="EMBL" id="GDJX01000521">
    <property type="protein sequence ID" value="JAT67415.1"/>
    <property type="molecule type" value="Transcribed_RNA"/>
</dbReference>
<keyword evidence="5" id="KW-0675">Receptor</keyword>
<keyword evidence="3" id="KW-0732">Signal</keyword>
<evidence type="ECO:0000256" key="1">
    <source>
        <dbReference type="ARBA" id="ARBA00022741"/>
    </source>
</evidence>
<dbReference type="GO" id="GO:0007166">
    <property type="term" value="P:cell surface receptor signaling pathway"/>
    <property type="evidence" value="ECO:0007669"/>
    <property type="project" value="InterPro"/>
</dbReference>